<dbReference type="PANTHER" id="PTHR35043">
    <property type="entry name" value="TRANSCRIPTION FACTOR DOMAIN-CONTAINING PROTEIN"/>
    <property type="match status" value="1"/>
</dbReference>
<accession>A0A2V1DE53</accession>
<evidence type="ECO:0000313" key="2">
    <source>
        <dbReference type="EMBL" id="PVH96338.1"/>
    </source>
</evidence>
<organism evidence="2 3">
    <name type="scientific">Periconia macrospinosa</name>
    <dbReference type="NCBI Taxonomy" id="97972"/>
    <lineage>
        <taxon>Eukaryota</taxon>
        <taxon>Fungi</taxon>
        <taxon>Dikarya</taxon>
        <taxon>Ascomycota</taxon>
        <taxon>Pezizomycotina</taxon>
        <taxon>Dothideomycetes</taxon>
        <taxon>Pleosporomycetidae</taxon>
        <taxon>Pleosporales</taxon>
        <taxon>Massarineae</taxon>
        <taxon>Periconiaceae</taxon>
        <taxon>Periconia</taxon>
    </lineage>
</organism>
<reference evidence="2 3" key="1">
    <citation type="journal article" date="2018" name="Sci. Rep.">
        <title>Comparative genomics provides insights into the lifestyle and reveals functional heterogeneity of dark septate endophytic fungi.</title>
        <authorList>
            <person name="Knapp D.G."/>
            <person name="Nemeth J.B."/>
            <person name="Barry K."/>
            <person name="Hainaut M."/>
            <person name="Henrissat B."/>
            <person name="Johnson J."/>
            <person name="Kuo A."/>
            <person name="Lim J.H.P."/>
            <person name="Lipzen A."/>
            <person name="Nolan M."/>
            <person name="Ohm R.A."/>
            <person name="Tamas L."/>
            <person name="Grigoriev I.V."/>
            <person name="Spatafora J.W."/>
            <person name="Nagy L.G."/>
            <person name="Kovacs G.M."/>
        </authorList>
    </citation>
    <scope>NUCLEOTIDE SEQUENCE [LARGE SCALE GENOMIC DNA]</scope>
    <source>
        <strain evidence="2 3">DSE2036</strain>
    </source>
</reference>
<gene>
    <name evidence="2" type="ORF">DM02DRAFT_124392</name>
</gene>
<sequence>MLAFRTNCTLPLEKVHFVSGPNVRGTLDIVWSCLSVIFLCTWSILHLNVPTQSTPSKQKDPGFSIKKFWDQRFSRTLHRLRKKFQWMFITFVFPEQLLVLAWIEWQQVSSFTKRFEEFADNDNVQWTRSHIHYANMGGFHIQFISSPEVGVDCDLESHEAPPARMSDVPSSSNLNENYEMDLISSQRNEVERRDKSRSSGNMSRSDPTGSQQQSPIIFPHAGDIHLPISDESSLLERTGPSRPRLPEYIRKEFEDRFEKDLVFLKKQEEYVEILATKIGDLGWKPDSSNTRIMQQAFSNLDLRQFPEGSERNHFRPAYRAWIYNMHRLRGTYWVPSAYQLLLAREFGIIEYLPSLSEDSLHDHNKGGSIITVFALLQIFG</sequence>
<protein>
    <submittedName>
        <fullName evidence="2">Uncharacterized protein</fullName>
    </submittedName>
</protein>
<feature type="region of interest" description="Disordered" evidence="1">
    <location>
        <begin position="183"/>
        <end position="216"/>
    </location>
</feature>
<dbReference type="AlphaFoldDB" id="A0A2V1DE53"/>
<dbReference type="PANTHER" id="PTHR35043:SF7">
    <property type="entry name" value="TRANSCRIPTION FACTOR DOMAIN-CONTAINING PROTEIN"/>
    <property type="match status" value="1"/>
</dbReference>
<dbReference type="EMBL" id="KZ805467">
    <property type="protein sequence ID" value="PVH96338.1"/>
    <property type="molecule type" value="Genomic_DNA"/>
</dbReference>
<dbReference type="OrthoDB" id="9451547at2759"/>
<proteinExistence type="predicted"/>
<keyword evidence="3" id="KW-1185">Reference proteome</keyword>
<evidence type="ECO:0000313" key="3">
    <source>
        <dbReference type="Proteomes" id="UP000244855"/>
    </source>
</evidence>
<dbReference type="STRING" id="97972.A0A2V1DE53"/>
<dbReference type="Proteomes" id="UP000244855">
    <property type="component" value="Unassembled WGS sequence"/>
</dbReference>
<name>A0A2V1DE53_9PLEO</name>
<evidence type="ECO:0000256" key="1">
    <source>
        <dbReference type="SAM" id="MobiDB-lite"/>
    </source>
</evidence>
<feature type="compositionally biased region" description="Basic and acidic residues" evidence="1">
    <location>
        <begin position="188"/>
        <end position="197"/>
    </location>
</feature>
<feature type="compositionally biased region" description="Polar residues" evidence="1">
    <location>
        <begin position="198"/>
        <end position="215"/>
    </location>
</feature>